<dbReference type="RefSeq" id="WP_128145838.1">
    <property type="nucleotide sequence ID" value="NZ_UGRU01000002.1"/>
</dbReference>
<evidence type="ECO:0000313" key="1">
    <source>
        <dbReference type="EMBL" id="SUH71940.1"/>
    </source>
</evidence>
<dbReference type="EMBL" id="UGRU01000002">
    <property type="protein sequence ID" value="SUH71940.1"/>
    <property type="molecule type" value="Genomic_DNA"/>
</dbReference>
<gene>
    <name evidence="1" type="ORF">NCTC13184_07342</name>
</gene>
<dbReference type="Proteomes" id="UP000255082">
    <property type="component" value="Unassembled WGS sequence"/>
</dbReference>
<sequence>MADKKHGAGAVGARKLARERMAAALEARRRREEQNTKDLEEFYVLGSKIDAAAAKRDAAIAAAHKAYTEAEASAWMNKARPCGASGTAIRRKRSCSK</sequence>
<organism evidence="1 2">
    <name type="scientific">Nocardia africana</name>
    <dbReference type="NCBI Taxonomy" id="134964"/>
    <lineage>
        <taxon>Bacteria</taxon>
        <taxon>Bacillati</taxon>
        <taxon>Actinomycetota</taxon>
        <taxon>Actinomycetes</taxon>
        <taxon>Mycobacteriales</taxon>
        <taxon>Nocardiaceae</taxon>
        <taxon>Nocardia</taxon>
    </lineage>
</organism>
<evidence type="ECO:0000313" key="2">
    <source>
        <dbReference type="Proteomes" id="UP000255082"/>
    </source>
</evidence>
<name>A0A379X4R0_9NOCA</name>
<accession>A0A379X4R0</accession>
<protein>
    <submittedName>
        <fullName evidence="1">Uncharacterized protein</fullName>
    </submittedName>
</protein>
<reference evidence="1 2" key="1">
    <citation type="submission" date="2018-06" db="EMBL/GenBank/DDBJ databases">
        <authorList>
            <consortium name="Pathogen Informatics"/>
            <person name="Doyle S."/>
        </authorList>
    </citation>
    <scope>NUCLEOTIDE SEQUENCE [LARGE SCALE GENOMIC DNA]</scope>
    <source>
        <strain evidence="1 2">NCTC13184</strain>
    </source>
</reference>
<dbReference type="AlphaFoldDB" id="A0A379X4R0"/>
<proteinExistence type="predicted"/>